<dbReference type="PANTHER" id="PTHR34220:SF7">
    <property type="entry name" value="SENSOR HISTIDINE KINASE YPDA"/>
    <property type="match status" value="1"/>
</dbReference>
<dbReference type="EMBL" id="MORL01000074">
    <property type="protein sequence ID" value="OIN55541.1"/>
    <property type="molecule type" value="Genomic_DNA"/>
</dbReference>
<comment type="caution">
    <text evidence="3">The sequence shown here is derived from an EMBL/GenBank/DDBJ whole genome shotgun (WGS) entry which is preliminary data.</text>
</comment>
<dbReference type="Proteomes" id="UP000181790">
    <property type="component" value="Unassembled WGS sequence"/>
</dbReference>
<dbReference type="InterPro" id="IPR010559">
    <property type="entry name" value="Sig_transdc_His_kin_internal"/>
</dbReference>
<feature type="transmembrane region" description="Helical" evidence="1">
    <location>
        <begin position="80"/>
        <end position="102"/>
    </location>
</feature>
<proteinExistence type="predicted"/>
<name>A0A1S2V9Y8_9BACT</name>
<feature type="domain" description="Signal transduction histidine kinase internal region" evidence="2">
    <location>
        <begin position="159"/>
        <end position="235"/>
    </location>
</feature>
<dbReference type="PANTHER" id="PTHR34220">
    <property type="entry name" value="SENSOR HISTIDINE KINASE YPDA"/>
    <property type="match status" value="1"/>
</dbReference>
<dbReference type="AlphaFoldDB" id="A0A1S2V9Y8"/>
<evidence type="ECO:0000256" key="1">
    <source>
        <dbReference type="SAM" id="Phobius"/>
    </source>
</evidence>
<keyword evidence="1" id="KW-0472">Membrane</keyword>
<feature type="transmembrane region" description="Helical" evidence="1">
    <location>
        <begin position="114"/>
        <end position="139"/>
    </location>
</feature>
<accession>A0A1S2V9Y8</accession>
<dbReference type="GO" id="GO:0000155">
    <property type="term" value="F:phosphorelay sensor kinase activity"/>
    <property type="evidence" value="ECO:0007669"/>
    <property type="project" value="InterPro"/>
</dbReference>
<dbReference type="InterPro" id="IPR050640">
    <property type="entry name" value="Bact_2-comp_sensor_kinase"/>
</dbReference>
<sequence>MKKWTTFDRYDFLIYLLNSPALFIANYVIFGNAYYNDKTLFVNATLIVNLWGAVVFLVLTTWMKYMRYRYEHPDQFGNRLLFSMLGYSGFMLITIPLVFRLFDYLNYPYKPETLPWVLMIGLVTNVVSAGCHEAIYTYYQLRESNRREFDLKQLHMMQQMDVLKQQVNPHFLFNSLNALIALISESPERAERFAEELSSVYRYVLRANEQDLTDLNAELNFIQSYAHLLRTRYGNGFSLTTEIDPQYGNYKLPSLTLQLLVENAVKHNVVMASRPLTIKIQTDALANLHISNNLQRKKQGVLSNGVGLTNILAKYDILGQPKPSVREEAGRFLVALPLIPVNEA</sequence>
<dbReference type="OrthoDB" id="9809908at2"/>
<feature type="transmembrane region" description="Helical" evidence="1">
    <location>
        <begin position="40"/>
        <end position="59"/>
    </location>
</feature>
<feature type="transmembrane region" description="Helical" evidence="1">
    <location>
        <begin position="12"/>
        <end position="34"/>
    </location>
</feature>
<evidence type="ECO:0000313" key="3">
    <source>
        <dbReference type="EMBL" id="OIN55541.1"/>
    </source>
</evidence>
<evidence type="ECO:0000313" key="4">
    <source>
        <dbReference type="Proteomes" id="UP000181790"/>
    </source>
</evidence>
<protein>
    <submittedName>
        <fullName evidence="3">Sensor protein lytS</fullName>
    </submittedName>
</protein>
<dbReference type="GO" id="GO:0016020">
    <property type="term" value="C:membrane"/>
    <property type="evidence" value="ECO:0007669"/>
    <property type="project" value="InterPro"/>
</dbReference>
<keyword evidence="1" id="KW-0812">Transmembrane</keyword>
<evidence type="ECO:0000259" key="2">
    <source>
        <dbReference type="Pfam" id="PF06580"/>
    </source>
</evidence>
<keyword evidence="1" id="KW-1133">Transmembrane helix</keyword>
<keyword evidence="4" id="KW-1185">Reference proteome</keyword>
<organism evidence="3 4">
    <name type="scientific">Arsenicibacter rosenii</name>
    <dbReference type="NCBI Taxonomy" id="1750698"/>
    <lineage>
        <taxon>Bacteria</taxon>
        <taxon>Pseudomonadati</taxon>
        <taxon>Bacteroidota</taxon>
        <taxon>Cytophagia</taxon>
        <taxon>Cytophagales</taxon>
        <taxon>Spirosomataceae</taxon>
        <taxon>Arsenicibacter</taxon>
    </lineage>
</organism>
<gene>
    <name evidence="3" type="ORF">BLX24_29635</name>
</gene>
<reference evidence="3 4" key="1">
    <citation type="submission" date="2016-10" db="EMBL/GenBank/DDBJ databases">
        <title>Arsenicibacter rosenii gen. nov., sp. nov., an efficient arsenic-methylating bacterium isolated from an arsenic-contaminated paddy soil.</title>
        <authorList>
            <person name="Huang K."/>
        </authorList>
    </citation>
    <scope>NUCLEOTIDE SEQUENCE [LARGE SCALE GENOMIC DNA]</scope>
    <source>
        <strain evidence="3 4">SM-1</strain>
    </source>
</reference>
<dbReference type="Pfam" id="PF06580">
    <property type="entry name" value="His_kinase"/>
    <property type="match status" value="1"/>
</dbReference>
<dbReference type="RefSeq" id="WP_071506832.1">
    <property type="nucleotide sequence ID" value="NZ_MORL01000074.1"/>
</dbReference>